<accession>A0ABV4CWV8</accession>
<reference evidence="1 2" key="1">
    <citation type="submission" date="2024-03" db="EMBL/GenBank/DDBJ databases">
        <title>Mouse gut bacterial collection (mGBC) of GemPharmatech.</title>
        <authorList>
            <person name="He Y."/>
            <person name="Dong L."/>
            <person name="Wu D."/>
            <person name="Gao X."/>
            <person name="Lin Z."/>
        </authorList>
    </citation>
    <scope>NUCLEOTIDE SEQUENCE [LARGE SCALE GENOMIC DNA]</scope>
    <source>
        <strain evidence="1 2">54-13</strain>
    </source>
</reference>
<dbReference type="EMBL" id="JBCLPP010000018">
    <property type="protein sequence ID" value="MEY8245472.1"/>
    <property type="molecule type" value="Genomic_DNA"/>
</dbReference>
<organism evidence="1 2">
    <name type="scientific">Heminiphilus faecis</name>
    <dbReference type="NCBI Taxonomy" id="2601703"/>
    <lineage>
        <taxon>Bacteria</taxon>
        <taxon>Pseudomonadati</taxon>
        <taxon>Bacteroidota</taxon>
        <taxon>Bacteroidia</taxon>
        <taxon>Bacteroidales</taxon>
        <taxon>Muribaculaceae</taxon>
        <taxon>Heminiphilus</taxon>
    </lineage>
</organism>
<evidence type="ECO:0000313" key="2">
    <source>
        <dbReference type="Proteomes" id="UP001565200"/>
    </source>
</evidence>
<comment type="caution">
    <text evidence="1">The sequence shown here is derived from an EMBL/GenBank/DDBJ whole genome shotgun (WGS) entry which is preliminary data.</text>
</comment>
<name>A0ABV4CWV8_9BACT</name>
<dbReference type="Proteomes" id="UP001565200">
    <property type="component" value="Unassembled WGS sequence"/>
</dbReference>
<dbReference type="Gene3D" id="1.10.3670.10">
    <property type="entry name" value="Putative xylanase like domain"/>
    <property type="match status" value="1"/>
</dbReference>
<keyword evidence="2" id="KW-1185">Reference proteome</keyword>
<dbReference type="Gene3D" id="2.30.260.10">
    <property type="entry name" value="putative xylanase like domain"/>
    <property type="match status" value="1"/>
</dbReference>
<dbReference type="RefSeq" id="WP_205523922.1">
    <property type="nucleotide sequence ID" value="NZ_JBCLPP010000018.1"/>
</dbReference>
<gene>
    <name evidence="1" type="ORF">AAK873_07560</name>
</gene>
<dbReference type="InterPro" id="IPR010846">
    <property type="entry name" value="AmiA-like"/>
</dbReference>
<sequence length="289" mass="31882">MIKQILTGVILAGCIGFGNASQIKGTRFHDEANDTIKLNAILADAKAHTGDAKPEARVAYIGKQFLGVPYVAGTLDQGEEAVTVNLDELDCTTYVETVLALAYTVGEGRTSWRDFVYNLERIRYRGGELNGYPSRLHYASEWVIDNVHRGILKEATGSLPYNQAAVKTIDFMSENRSKYAALRDSANYAGIKNMELGYRNHRFPYIKSNKTGSKDLISQLHNGDVILITTQIKGLDVQHMGILIIEDNVPHLMHASSAAGAVVLEKTPLSEYLRKNRSASGIRVIRLAE</sequence>
<protein>
    <submittedName>
        <fullName evidence="1">N-acetylmuramoyl-L-alanine amidase-like domain-containing protein</fullName>
    </submittedName>
</protein>
<dbReference type="Pfam" id="PF07313">
    <property type="entry name" value="AmiA-like"/>
    <property type="match status" value="1"/>
</dbReference>
<dbReference type="InterPro" id="IPR038765">
    <property type="entry name" value="Papain-like_cys_pep_sf"/>
</dbReference>
<evidence type="ECO:0000313" key="1">
    <source>
        <dbReference type="EMBL" id="MEY8245472.1"/>
    </source>
</evidence>
<dbReference type="SUPFAM" id="SSF54001">
    <property type="entry name" value="Cysteine proteinases"/>
    <property type="match status" value="1"/>
</dbReference>
<proteinExistence type="predicted"/>